<feature type="signal peptide" evidence="1">
    <location>
        <begin position="1"/>
        <end position="21"/>
    </location>
</feature>
<evidence type="ECO:0000313" key="2">
    <source>
        <dbReference type="EMBL" id="SEA66994.1"/>
    </source>
</evidence>
<dbReference type="InterPro" id="IPR013783">
    <property type="entry name" value="Ig-like_fold"/>
</dbReference>
<keyword evidence="3" id="KW-1185">Reference proteome</keyword>
<dbReference type="EMBL" id="FNQY01000043">
    <property type="protein sequence ID" value="SEA66994.1"/>
    <property type="molecule type" value="Genomic_DNA"/>
</dbReference>
<dbReference type="Gene3D" id="2.60.40.10">
    <property type="entry name" value="Immunoglobulins"/>
    <property type="match status" value="1"/>
</dbReference>
<evidence type="ECO:0000313" key="3">
    <source>
        <dbReference type="Proteomes" id="UP000199041"/>
    </source>
</evidence>
<evidence type="ECO:0000256" key="1">
    <source>
        <dbReference type="SAM" id="SignalP"/>
    </source>
</evidence>
<gene>
    <name evidence="2" type="ORF">SAMN05192529_1437</name>
</gene>
<dbReference type="Proteomes" id="UP000199041">
    <property type="component" value="Unassembled WGS sequence"/>
</dbReference>
<dbReference type="AlphaFoldDB" id="A0A1H4D2Q8"/>
<name>A0A1H4D2Q8_9BACT</name>
<accession>A0A1H4D2Q8</accession>
<proteinExistence type="predicted"/>
<reference evidence="2 3" key="1">
    <citation type="submission" date="2016-10" db="EMBL/GenBank/DDBJ databases">
        <authorList>
            <person name="de Groot N.N."/>
        </authorList>
    </citation>
    <scope>NUCLEOTIDE SEQUENCE [LARGE SCALE GENOMIC DNA]</scope>
    <source>
        <strain evidence="2 3">Vu-144</strain>
    </source>
</reference>
<protein>
    <submittedName>
        <fullName evidence="2">Uncharacterized protein</fullName>
    </submittedName>
</protein>
<feature type="chain" id="PRO_5011519063" evidence="1">
    <location>
        <begin position="22"/>
        <end position="270"/>
    </location>
</feature>
<keyword evidence="1" id="KW-0732">Signal</keyword>
<sequence>MIQKKYGILIFFCCMTATLFAQPALPDFNILKGPKSQTVLSWKNNFGDNLTVLNIQRSTDSVRGFRTIHSVENMSLAANAYTDTKPLPGADYYRFYYVMKNGSYFFTKAKRIATGYVTDNLLSQLNSGKTVTIEGENPRKLAFNALYHLKDSVVNFTSDSLFFVNDSTIQYVKYNAVAAIASTTTNLQPVSKFLYLNADSYIVLKFPEKDLDQYTMTIFKRDGTSVLFKIKKFDESELILSKSSFLHTGWYPYEIYKNGKLEERSRLEIK</sequence>
<organism evidence="2 3">
    <name type="scientific">Arachidicoccus rhizosphaerae</name>
    <dbReference type="NCBI Taxonomy" id="551991"/>
    <lineage>
        <taxon>Bacteria</taxon>
        <taxon>Pseudomonadati</taxon>
        <taxon>Bacteroidota</taxon>
        <taxon>Chitinophagia</taxon>
        <taxon>Chitinophagales</taxon>
        <taxon>Chitinophagaceae</taxon>
        <taxon>Arachidicoccus</taxon>
    </lineage>
</organism>